<dbReference type="Proteomes" id="UP000248198">
    <property type="component" value="Unassembled WGS sequence"/>
</dbReference>
<dbReference type="InterPro" id="IPR018060">
    <property type="entry name" value="HTH_AraC"/>
</dbReference>
<protein>
    <submittedName>
        <fullName evidence="5">AraC-like DNA-binding protein</fullName>
    </submittedName>
</protein>
<dbReference type="InterPro" id="IPR009057">
    <property type="entry name" value="Homeodomain-like_sf"/>
</dbReference>
<keyword evidence="1" id="KW-0805">Transcription regulation</keyword>
<evidence type="ECO:0000313" key="5">
    <source>
        <dbReference type="EMBL" id="PYF74140.1"/>
    </source>
</evidence>
<dbReference type="SMART" id="SM00342">
    <property type="entry name" value="HTH_ARAC"/>
    <property type="match status" value="1"/>
</dbReference>
<dbReference type="PROSITE" id="PS01124">
    <property type="entry name" value="HTH_ARAC_FAMILY_2"/>
    <property type="match status" value="1"/>
</dbReference>
<keyword evidence="6" id="KW-1185">Reference proteome</keyword>
<dbReference type="GO" id="GO:0043565">
    <property type="term" value="F:sequence-specific DNA binding"/>
    <property type="evidence" value="ECO:0007669"/>
    <property type="project" value="InterPro"/>
</dbReference>
<dbReference type="AlphaFoldDB" id="A0A318UF80"/>
<evidence type="ECO:0000256" key="1">
    <source>
        <dbReference type="ARBA" id="ARBA00023015"/>
    </source>
</evidence>
<organism evidence="5 6">
    <name type="scientific">Pedobacter nutrimenti</name>
    <dbReference type="NCBI Taxonomy" id="1241337"/>
    <lineage>
        <taxon>Bacteria</taxon>
        <taxon>Pseudomonadati</taxon>
        <taxon>Bacteroidota</taxon>
        <taxon>Sphingobacteriia</taxon>
        <taxon>Sphingobacteriales</taxon>
        <taxon>Sphingobacteriaceae</taxon>
        <taxon>Pedobacter</taxon>
    </lineage>
</organism>
<dbReference type="RefSeq" id="WP_110831166.1">
    <property type="nucleotide sequence ID" value="NZ_QKLU01000004.1"/>
</dbReference>
<proteinExistence type="predicted"/>
<evidence type="ECO:0000259" key="4">
    <source>
        <dbReference type="PROSITE" id="PS01124"/>
    </source>
</evidence>
<dbReference type="SUPFAM" id="SSF46689">
    <property type="entry name" value="Homeodomain-like"/>
    <property type="match status" value="1"/>
</dbReference>
<dbReference type="EMBL" id="QKLU01000004">
    <property type="protein sequence ID" value="PYF74140.1"/>
    <property type="molecule type" value="Genomic_DNA"/>
</dbReference>
<name>A0A318UF80_9SPHI</name>
<reference evidence="5 6" key="1">
    <citation type="submission" date="2018-06" db="EMBL/GenBank/DDBJ databases">
        <title>Genomic Encyclopedia of Archaeal and Bacterial Type Strains, Phase II (KMG-II): from individual species to whole genera.</title>
        <authorList>
            <person name="Goeker M."/>
        </authorList>
    </citation>
    <scope>NUCLEOTIDE SEQUENCE [LARGE SCALE GENOMIC DNA]</scope>
    <source>
        <strain evidence="5 6">DSM 27372</strain>
    </source>
</reference>
<accession>A0A318UF80</accession>
<comment type="caution">
    <text evidence="5">The sequence shown here is derived from an EMBL/GenBank/DDBJ whole genome shotgun (WGS) entry which is preliminary data.</text>
</comment>
<evidence type="ECO:0000313" key="6">
    <source>
        <dbReference type="Proteomes" id="UP000248198"/>
    </source>
</evidence>
<dbReference type="OrthoDB" id="931734at2"/>
<dbReference type="PANTHER" id="PTHR43280:SF32">
    <property type="entry name" value="TRANSCRIPTIONAL REGULATORY PROTEIN"/>
    <property type="match status" value="1"/>
</dbReference>
<dbReference type="Gene3D" id="1.10.10.60">
    <property type="entry name" value="Homeodomain-like"/>
    <property type="match status" value="1"/>
</dbReference>
<sequence length="287" mass="32588">MPVPKLLNLHPDHIFENSFSISLLQDGQELPVSFCRSDYHRIFLFKQAAGRLLIDEQAYTLSGQELFLAAKGQVYAFRRNTRLEGYELCFGDCFWEKAPQSANNCKAILFNNAAANQHIPLQEEEFGALEVLFQGLYQESLLAVYPNKPDAMAAYLKILMIKIANINSSLVKDPEAADKQLYWKFLELVSEHYQSTHDVAEYASRLGITSRKLTELCKLHNGSGAKNVINGQLIAESKRALQFSALSVKEIAFRLNFATPEQFSHFFKKETALSPLDYREHFANIGR</sequence>
<dbReference type="GO" id="GO:0003700">
    <property type="term" value="F:DNA-binding transcription factor activity"/>
    <property type="evidence" value="ECO:0007669"/>
    <property type="project" value="InterPro"/>
</dbReference>
<feature type="domain" description="HTH araC/xylS-type" evidence="4">
    <location>
        <begin position="183"/>
        <end position="281"/>
    </location>
</feature>
<dbReference type="PANTHER" id="PTHR43280">
    <property type="entry name" value="ARAC-FAMILY TRANSCRIPTIONAL REGULATOR"/>
    <property type="match status" value="1"/>
</dbReference>
<evidence type="ECO:0000256" key="3">
    <source>
        <dbReference type="ARBA" id="ARBA00023163"/>
    </source>
</evidence>
<dbReference type="Pfam" id="PF12833">
    <property type="entry name" value="HTH_18"/>
    <property type="match status" value="1"/>
</dbReference>
<keyword evidence="2 5" id="KW-0238">DNA-binding</keyword>
<evidence type="ECO:0000256" key="2">
    <source>
        <dbReference type="ARBA" id="ARBA00023125"/>
    </source>
</evidence>
<keyword evidence="3" id="KW-0804">Transcription</keyword>
<gene>
    <name evidence="5" type="ORF">B0O44_104311</name>
</gene>